<organism evidence="2 3">
    <name type="scientific">Methylopila jiangsuensis</name>
    <dbReference type="NCBI Taxonomy" id="586230"/>
    <lineage>
        <taxon>Bacteria</taxon>
        <taxon>Pseudomonadati</taxon>
        <taxon>Pseudomonadota</taxon>
        <taxon>Alphaproteobacteria</taxon>
        <taxon>Hyphomicrobiales</taxon>
        <taxon>Methylopilaceae</taxon>
        <taxon>Methylopila</taxon>
    </lineage>
</organism>
<keyword evidence="3" id="KW-1185">Reference proteome</keyword>
<sequence length="263" mass="27346">MSPAGGVARERGFAHALLDAAAATPEGLIGRDGAAPVRRFAVYRNNVTVGLIDALATRFPVVRAIVGEACFTGLARGYARANPPRSPLMHLYGASFPTFLAEAVGLEELDYLPDVSRLESARVHAYHAADATPLDVSAFAALDPGVLGDLRLSLHPSLTLVRSHHPVATIWAMNAGAIPLEPIGDWRGEDVAVVRPRLEVEVLPLSPGAATFLDALDRGVAFADAAVEGVEATGGPVPHDALVGLARLVQAGLVVGLTQGVTP</sequence>
<dbReference type="Pfam" id="PF09836">
    <property type="entry name" value="DUF2063"/>
    <property type="match status" value="1"/>
</dbReference>
<accession>A0A9W6N543</accession>
<evidence type="ECO:0000313" key="3">
    <source>
        <dbReference type="Proteomes" id="UP001143364"/>
    </source>
</evidence>
<dbReference type="InterPro" id="IPR018640">
    <property type="entry name" value="DUF2063"/>
</dbReference>
<feature type="domain" description="Putative DNA-binding" evidence="1">
    <location>
        <begin position="11"/>
        <end position="100"/>
    </location>
</feature>
<reference evidence="2" key="2">
    <citation type="submission" date="2023-01" db="EMBL/GenBank/DDBJ databases">
        <authorList>
            <person name="Sun Q."/>
            <person name="Evtushenko L."/>
        </authorList>
    </citation>
    <scope>NUCLEOTIDE SEQUENCE</scope>
    <source>
        <strain evidence="2">VKM B-2555</strain>
    </source>
</reference>
<dbReference type="Gene3D" id="1.10.150.690">
    <property type="entry name" value="DUF2063"/>
    <property type="match status" value="1"/>
</dbReference>
<evidence type="ECO:0000259" key="1">
    <source>
        <dbReference type="Pfam" id="PF09836"/>
    </source>
</evidence>
<comment type="caution">
    <text evidence="2">The sequence shown here is derived from an EMBL/GenBank/DDBJ whole genome shotgun (WGS) entry which is preliminary data.</text>
</comment>
<protein>
    <submittedName>
        <fullName evidence="2">DUF2063 domain-containing protein</fullName>
    </submittedName>
</protein>
<dbReference type="InterPro" id="IPR044922">
    <property type="entry name" value="DUF2063_N_sf"/>
</dbReference>
<gene>
    <name evidence="2" type="ORF">GCM10008171_31010</name>
</gene>
<dbReference type="AlphaFoldDB" id="A0A9W6N543"/>
<reference evidence="2" key="1">
    <citation type="journal article" date="2014" name="Int. J. Syst. Evol. Microbiol.">
        <title>Complete genome sequence of Corynebacterium casei LMG S-19264T (=DSM 44701T), isolated from a smear-ripened cheese.</title>
        <authorList>
            <consortium name="US DOE Joint Genome Institute (JGI-PGF)"/>
            <person name="Walter F."/>
            <person name="Albersmeier A."/>
            <person name="Kalinowski J."/>
            <person name="Ruckert C."/>
        </authorList>
    </citation>
    <scope>NUCLEOTIDE SEQUENCE</scope>
    <source>
        <strain evidence="2">VKM B-2555</strain>
    </source>
</reference>
<proteinExistence type="predicted"/>
<evidence type="ECO:0000313" key="2">
    <source>
        <dbReference type="EMBL" id="GLK77847.1"/>
    </source>
</evidence>
<name>A0A9W6N543_9HYPH</name>
<dbReference type="RefSeq" id="WP_271205680.1">
    <property type="nucleotide sequence ID" value="NZ_BSFK01000016.1"/>
</dbReference>
<dbReference type="EMBL" id="BSFK01000016">
    <property type="protein sequence ID" value="GLK77847.1"/>
    <property type="molecule type" value="Genomic_DNA"/>
</dbReference>
<dbReference type="Proteomes" id="UP001143364">
    <property type="component" value="Unassembled WGS sequence"/>
</dbReference>